<dbReference type="PANTHER" id="PTHR43272:SF33">
    <property type="entry name" value="AMP-BINDING DOMAIN-CONTAINING PROTEIN-RELATED"/>
    <property type="match status" value="1"/>
</dbReference>
<dbReference type="GO" id="GO:0016020">
    <property type="term" value="C:membrane"/>
    <property type="evidence" value="ECO:0007669"/>
    <property type="project" value="TreeGrafter"/>
</dbReference>
<feature type="domain" description="AMP-dependent synthetase/ligase" evidence="6">
    <location>
        <begin position="75"/>
        <end position="267"/>
    </location>
</feature>
<dbReference type="GO" id="GO:0004467">
    <property type="term" value="F:long-chain fatty acid-CoA ligase activity"/>
    <property type="evidence" value="ECO:0007669"/>
    <property type="project" value="InterPro"/>
</dbReference>
<gene>
    <name evidence="7" type="ORF">BGZ99_005863</name>
</gene>
<evidence type="ECO:0000256" key="2">
    <source>
        <dbReference type="ARBA" id="ARBA00022598"/>
    </source>
</evidence>
<feature type="region of interest" description="Disordered" evidence="5">
    <location>
        <begin position="1"/>
        <end position="25"/>
    </location>
</feature>
<dbReference type="Pfam" id="PF00501">
    <property type="entry name" value="AMP-binding"/>
    <property type="match status" value="2"/>
</dbReference>
<dbReference type="GO" id="GO:0005783">
    <property type="term" value="C:endoplasmic reticulum"/>
    <property type="evidence" value="ECO:0007669"/>
    <property type="project" value="TreeGrafter"/>
</dbReference>
<dbReference type="AlphaFoldDB" id="A0A9P6USR9"/>
<name>A0A9P6USR9_9FUNG</name>
<protein>
    <recommendedName>
        <fullName evidence="6">AMP-dependent synthetase/ligase domain-containing protein</fullName>
    </recommendedName>
</protein>
<sequence>MTTIPFDKNRQSVELPGTRRPGQTGIYRRAGNEGALLHFPPSRPHIKTVYDAFQHGLRAMPNSPVFGRRVYDNATKTFGGYVWETYTEVSDRITRFGSGLVHLHQNALGLPSVAQRWSAGIWAINRPEWTIASEACSAYNLVSVGLYDTLGPEAVIYGVNHSECPVVITSVDHVAMLLNDASKMPGLKIIISMDSLQSDIAGPGHAAAGSILRTYAQDKGVQLYDWAEVEAIGAQFGRKHTPAAPSDVYTICYTSGTTGNPVGALIHTHCEAASPKFALKGAMITHGNLISVVAGVELNTPMSSDDCVISFLPLAHIFGRLMEVFMFSMGGKIGYSTGNQLLLLEDIAHLQPTIFPCVPRLLNRIYAKVYAATVEAPGLKGVLVKKALQTKLTNLKAGKGLTHPLWDRLIFSKVRLALGGNVRVILTASAPISAEILAFTRVAFCCEVIEAYGQTEGTGAATHTFTGETEAGHVGPPYSTCEVKLVDVPELDYFATDKPCPRGEICVRGPNIIKGYLKDEAKTKEAIDEEGWLHSGDIGVMEANGTITVIDRKKNVFKLSQGEYIAVENIEARFLSRMPFVQQIFVHGDSLESFLVAIIVPEPETFIPFASKVLRDVDIQPGDVETYRKICKDPKLRKAVLMEIVKTGKDAGMNGYEIPKAVMIETEAFSVENGKMTPTFKVKRHPVAQEYREQLAALYREAHQSDSKL</sequence>
<proteinExistence type="inferred from homology"/>
<comment type="similarity">
    <text evidence="1">Belongs to the ATP-dependent AMP-binding enzyme family.</text>
</comment>
<comment type="caution">
    <text evidence="7">The sequence shown here is derived from an EMBL/GenBank/DDBJ whole genome shotgun (WGS) entry which is preliminary data.</text>
</comment>
<keyword evidence="8" id="KW-1185">Reference proteome</keyword>
<evidence type="ECO:0000256" key="5">
    <source>
        <dbReference type="SAM" id="MobiDB-lite"/>
    </source>
</evidence>
<dbReference type="OrthoDB" id="1700726at2759"/>
<accession>A0A9P6USR9</accession>
<dbReference type="GO" id="GO:0005524">
    <property type="term" value="F:ATP binding"/>
    <property type="evidence" value="ECO:0007669"/>
    <property type="project" value="UniProtKB-KW"/>
</dbReference>
<evidence type="ECO:0000313" key="8">
    <source>
        <dbReference type="Proteomes" id="UP000738325"/>
    </source>
</evidence>
<dbReference type="CDD" id="cd05927">
    <property type="entry name" value="LC-FACS_euk"/>
    <property type="match status" value="1"/>
</dbReference>
<evidence type="ECO:0000256" key="1">
    <source>
        <dbReference type="ARBA" id="ARBA00006432"/>
    </source>
</evidence>
<dbReference type="Proteomes" id="UP000738325">
    <property type="component" value="Unassembled WGS sequence"/>
</dbReference>
<reference evidence="7" key="1">
    <citation type="journal article" date="2020" name="Fungal Divers.">
        <title>Resolving the Mortierellaceae phylogeny through synthesis of multi-gene phylogenetics and phylogenomics.</title>
        <authorList>
            <person name="Vandepol N."/>
            <person name="Liber J."/>
            <person name="Desiro A."/>
            <person name="Na H."/>
            <person name="Kennedy M."/>
            <person name="Barry K."/>
            <person name="Grigoriev I.V."/>
            <person name="Miller A.N."/>
            <person name="O'Donnell K."/>
            <person name="Stajich J.E."/>
            <person name="Bonito G."/>
        </authorList>
    </citation>
    <scope>NUCLEOTIDE SEQUENCE</scope>
    <source>
        <strain evidence="7">REB-010B</strain>
    </source>
</reference>
<dbReference type="EMBL" id="JAAAIP010000389">
    <property type="protein sequence ID" value="KAG0318115.1"/>
    <property type="molecule type" value="Genomic_DNA"/>
</dbReference>
<dbReference type="Gene3D" id="3.40.50.12780">
    <property type="entry name" value="N-terminal domain of ligase-like"/>
    <property type="match status" value="1"/>
</dbReference>
<keyword evidence="4" id="KW-0067">ATP-binding</keyword>
<dbReference type="SUPFAM" id="SSF56801">
    <property type="entry name" value="Acetyl-CoA synthetase-like"/>
    <property type="match status" value="1"/>
</dbReference>
<dbReference type="PANTHER" id="PTHR43272">
    <property type="entry name" value="LONG-CHAIN-FATTY-ACID--COA LIGASE"/>
    <property type="match status" value="1"/>
</dbReference>
<evidence type="ECO:0000313" key="7">
    <source>
        <dbReference type="EMBL" id="KAG0318115.1"/>
    </source>
</evidence>
<keyword evidence="2" id="KW-0436">Ligase</keyword>
<feature type="domain" description="AMP-dependent synthetase/ligase" evidence="6">
    <location>
        <begin position="280"/>
        <end position="517"/>
    </location>
</feature>
<dbReference type="InterPro" id="IPR045311">
    <property type="entry name" value="LC-FACS_euk"/>
</dbReference>
<evidence type="ECO:0000256" key="3">
    <source>
        <dbReference type="ARBA" id="ARBA00022741"/>
    </source>
</evidence>
<dbReference type="InterPro" id="IPR000873">
    <property type="entry name" value="AMP-dep_synth/lig_dom"/>
</dbReference>
<keyword evidence="3" id="KW-0547">Nucleotide-binding</keyword>
<evidence type="ECO:0000259" key="6">
    <source>
        <dbReference type="Pfam" id="PF00501"/>
    </source>
</evidence>
<organism evidence="7 8">
    <name type="scientific">Dissophora globulifera</name>
    <dbReference type="NCBI Taxonomy" id="979702"/>
    <lineage>
        <taxon>Eukaryota</taxon>
        <taxon>Fungi</taxon>
        <taxon>Fungi incertae sedis</taxon>
        <taxon>Mucoromycota</taxon>
        <taxon>Mortierellomycotina</taxon>
        <taxon>Mortierellomycetes</taxon>
        <taxon>Mortierellales</taxon>
        <taxon>Mortierellaceae</taxon>
        <taxon>Dissophora</taxon>
    </lineage>
</organism>
<evidence type="ECO:0000256" key="4">
    <source>
        <dbReference type="ARBA" id="ARBA00022840"/>
    </source>
</evidence>
<dbReference type="InterPro" id="IPR042099">
    <property type="entry name" value="ANL_N_sf"/>
</dbReference>